<dbReference type="EMBL" id="KQ982335">
    <property type="protein sequence ID" value="KYQ57621.1"/>
    <property type="molecule type" value="Genomic_DNA"/>
</dbReference>
<proteinExistence type="predicted"/>
<reference evidence="1 2" key="1">
    <citation type="submission" date="2015-09" db="EMBL/GenBank/DDBJ databases">
        <title>Trachymyrmex zeteki WGS genome.</title>
        <authorList>
            <person name="Nygaard S."/>
            <person name="Hu H."/>
            <person name="Boomsma J."/>
            <person name="Zhang G."/>
        </authorList>
    </citation>
    <scope>NUCLEOTIDE SEQUENCE [LARGE SCALE GENOMIC DNA]</scope>
    <source>
        <strain evidence="1">Tzet28-1</strain>
        <tissue evidence="1">Whole body</tissue>
    </source>
</reference>
<dbReference type="Proteomes" id="UP000075809">
    <property type="component" value="Unassembled WGS sequence"/>
</dbReference>
<evidence type="ECO:0000313" key="1">
    <source>
        <dbReference type="EMBL" id="KYQ57621.1"/>
    </source>
</evidence>
<dbReference type="AlphaFoldDB" id="A0A151XB68"/>
<protein>
    <submittedName>
        <fullName evidence="1">Uncharacterized protein</fullName>
    </submittedName>
</protein>
<accession>A0A151XB68</accession>
<evidence type="ECO:0000313" key="2">
    <source>
        <dbReference type="Proteomes" id="UP000075809"/>
    </source>
</evidence>
<gene>
    <name evidence="1" type="ORF">ALC60_03583</name>
</gene>
<keyword evidence="2" id="KW-1185">Reference proteome</keyword>
<organism evidence="1 2">
    <name type="scientific">Mycetomoellerius zeteki</name>
    <dbReference type="NCBI Taxonomy" id="64791"/>
    <lineage>
        <taxon>Eukaryota</taxon>
        <taxon>Metazoa</taxon>
        <taxon>Ecdysozoa</taxon>
        <taxon>Arthropoda</taxon>
        <taxon>Hexapoda</taxon>
        <taxon>Insecta</taxon>
        <taxon>Pterygota</taxon>
        <taxon>Neoptera</taxon>
        <taxon>Endopterygota</taxon>
        <taxon>Hymenoptera</taxon>
        <taxon>Apocrita</taxon>
        <taxon>Aculeata</taxon>
        <taxon>Formicoidea</taxon>
        <taxon>Formicidae</taxon>
        <taxon>Myrmicinae</taxon>
        <taxon>Mycetomoellerius</taxon>
    </lineage>
</organism>
<name>A0A151XB68_9HYME</name>
<sequence>MPADTPPISEHQLCSTPSLCSTLVARLRTILKSNGPRHAATASIPRLSNLRDQFSASRALGDDGRRYIGIPKPKRISNVYVSSFIVDFVLLVFSKRTSFCLSIFARRWSDFSPKQHAQLRMSRV</sequence>